<dbReference type="Proteomes" id="UP001186944">
    <property type="component" value="Unassembled WGS sequence"/>
</dbReference>
<dbReference type="InterPro" id="IPR001107">
    <property type="entry name" value="Band_7"/>
</dbReference>
<dbReference type="InterPro" id="IPR018080">
    <property type="entry name" value="Band_7/stomatin-like_CS"/>
</dbReference>
<dbReference type="EMBL" id="VSWD01000003">
    <property type="protein sequence ID" value="KAK3105579.1"/>
    <property type="molecule type" value="Genomic_DNA"/>
</dbReference>
<evidence type="ECO:0000256" key="1">
    <source>
        <dbReference type="ARBA" id="ARBA00004370"/>
    </source>
</evidence>
<evidence type="ECO:0000313" key="7">
    <source>
        <dbReference type="EMBL" id="KAK3105579.1"/>
    </source>
</evidence>
<feature type="domain" description="Band 7" evidence="6">
    <location>
        <begin position="250"/>
        <end position="409"/>
    </location>
</feature>
<dbReference type="FunFam" id="3.30.479.30:FF:000002">
    <property type="entry name" value="band 7 protein AGAP004871"/>
    <property type="match status" value="2"/>
</dbReference>
<sequence length="862" mass="96716">MAESEFSLLKLPDLQTFLAKRGITTNNIRKDKLVELCEAVNHLNLPLDPDFTTQCPSIDLKEKLRHLPLPDPFVEEGFTDDFSDIPNNFTLLDIFNYLLYRTSDYDKKKLKAYKSCEDYRLFVDGHVESLLFNSCGDSELCVFRAKVKPTQRDKTYLNTKFYHLMDGACRHVSAALYELDNFEVKSVTDGENKWMKRPRSHDCPVPIKSLRIVKARYSSLNEDKENNLEVYDPRFVDDRNSMDISDFTKQLQQVIDEFERAVILRLGRVKSEGAAGPGMIFILPCVDEMIKVDLRTLSHDVPRQEILTKDSVTVAVDAVVYYRVQDPVMSVCNVNDAFRSTHLLAATTLRNVLGMKVMTEILAEREEIANTMQGMLDEATDDWGIKVERVEVKDVRLPLQLQRAMAAEAEATREAKAKVVAAEGEQNASRALKEAGDIIMESPTAMTLRYLQTLGQMAAGKDSTIFFPLPINMMDLYMDKGKGSSGGKSASSSSSKPSKKKEPEAPPQAPVVKEKVPPPVVEEKSASPPNVQQQYLQAEINAQPPPEVVMPQNQQNDAFQRIEMENVQKRNGSPSSMPDVEETERRVHLEKDMTMESNPQQEVPDSDLGLCGCILMFFSVLIIILFFPFSLCFTIKVVTEYERAVIFRLGRVQGGAKGPGLFFLFPCVDDMIKVDLRTVAFDVPPQEILTKDSVTVAVDAVVYFRIFDPIMSVCNVDNAFRSAQLLAATTLRNVLGTKLMGELLTERDAIAHSMQGLLDEATDPWGIKVERVEIKDVRLPIQLQRAMAAEAEATREARAKVVAAEGEQKASRALKEAADVIMESPAAMQLRYLQTLGMVAAEKNSTIIFPLPIDMMKAFMKK</sequence>
<feature type="domain" description="Band 7" evidence="6">
    <location>
        <begin position="633"/>
        <end position="791"/>
    </location>
</feature>
<feature type="transmembrane region" description="Helical" evidence="5">
    <location>
        <begin position="614"/>
        <end position="638"/>
    </location>
</feature>
<comment type="similarity">
    <text evidence="2">Belongs to the band 7/mec-2 family.</text>
</comment>
<dbReference type="PROSITE" id="PS01270">
    <property type="entry name" value="BAND_7"/>
    <property type="match status" value="2"/>
</dbReference>
<feature type="region of interest" description="Disordered" evidence="4">
    <location>
        <begin position="480"/>
        <end position="531"/>
    </location>
</feature>
<gene>
    <name evidence="7" type="ORF">FSP39_000963</name>
</gene>
<feature type="compositionally biased region" description="Basic and acidic residues" evidence="4">
    <location>
        <begin position="512"/>
        <end position="525"/>
    </location>
</feature>
<comment type="subcellular location">
    <subcellularLocation>
        <location evidence="1">Membrane</location>
    </subcellularLocation>
</comment>
<name>A0AA89C9K7_PINIB</name>
<dbReference type="SMART" id="SM00244">
    <property type="entry name" value="PHB"/>
    <property type="match status" value="2"/>
</dbReference>
<dbReference type="PANTHER" id="PTHR10264">
    <property type="entry name" value="BAND 7 PROTEIN-RELATED"/>
    <property type="match status" value="1"/>
</dbReference>
<dbReference type="Gene3D" id="3.30.479.30">
    <property type="entry name" value="Band 7 domain"/>
    <property type="match status" value="2"/>
</dbReference>
<feature type="compositionally biased region" description="Low complexity" evidence="4">
    <location>
        <begin position="487"/>
        <end position="496"/>
    </location>
</feature>
<proteinExistence type="inferred from homology"/>
<evidence type="ECO:0000313" key="8">
    <source>
        <dbReference type="Proteomes" id="UP001186944"/>
    </source>
</evidence>
<keyword evidence="5" id="KW-1133">Transmembrane helix</keyword>
<accession>A0AA89C9K7</accession>
<organism evidence="7 8">
    <name type="scientific">Pinctada imbricata</name>
    <name type="common">Atlantic pearl-oyster</name>
    <name type="synonym">Pinctada martensii</name>
    <dbReference type="NCBI Taxonomy" id="66713"/>
    <lineage>
        <taxon>Eukaryota</taxon>
        <taxon>Metazoa</taxon>
        <taxon>Spiralia</taxon>
        <taxon>Lophotrochozoa</taxon>
        <taxon>Mollusca</taxon>
        <taxon>Bivalvia</taxon>
        <taxon>Autobranchia</taxon>
        <taxon>Pteriomorphia</taxon>
        <taxon>Pterioida</taxon>
        <taxon>Pterioidea</taxon>
        <taxon>Pteriidae</taxon>
        <taxon>Pinctada</taxon>
    </lineage>
</organism>
<dbReference type="InterPro" id="IPR001972">
    <property type="entry name" value="Stomatin_HflK_fam"/>
</dbReference>
<evidence type="ECO:0000256" key="3">
    <source>
        <dbReference type="ARBA" id="ARBA00023136"/>
    </source>
</evidence>
<evidence type="ECO:0000256" key="2">
    <source>
        <dbReference type="ARBA" id="ARBA00008164"/>
    </source>
</evidence>
<keyword evidence="3 5" id="KW-0472">Membrane</keyword>
<dbReference type="Pfam" id="PF01145">
    <property type="entry name" value="Band_7"/>
    <property type="match status" value="2"/>
</dbReference>
<dbReference type="Gene3D" id="6.10.250.2090">
    <property type="match status" value="2"/>
</dbReference>
<dbReference type="InterPro" id="IPR036013">
    <property type="entry name" value="Band_7/SPFH_dom_sf"/>
</dbReference>
<comment type="caution">
    <text evidence="7">The sequence shown here is derived from an EMBL/GenBank/DDBJ whole genome shotgun (WGS) entry which is preliminary data.</text>
</comment>
<protein>
    <recommendedName>
        <fullName evidence="6">Band 7 domain-containing protein</fullName>
    </recommendedName>
</protein>
<dbReference type="PANTHER" id="PTHR10264:SF127">
    <property type="entry name" value="PODOCIN"/>
    <property type="match status" value="1"/>
</dbReference>
<dbReference type="GO" id="GO:0005886">
    <property type="term" value="C:plasma membrane"/>
    <property type="evidence" value="ECO:0007669"/>
    <property type="project" value="InterPro"/>
</dbReference>
<keyword evidence="5" id="KW-0812">Transmembrane</keyword>
<dbReference type="PRINTS" id="PR00721">
    <property type="entry name" value="STOMATIN"/>
</dbReference>
<keyword evidence="8" id="KW-1185">Reference proteome</keyword>
<dbReference type="SUPFAM" id="SSF117892">
    <property type="entry name" value="Band 7/SPFH domain"/>
    <property type="match status" value="2"/>
</dbReference>
<dbReference type="AlphaFoldDB" id="A0AA89C9K7"/>
<evidence type="ECO:0000256" key="5">
    <source>
        <dbReference type="SAM" id="Phobius"/>
    </source>
</evidence>
<reference evidence="7" key="1">
    <citation type="submission" date="2019-08" db="EMBL/GenBank/DDBJ databases">
        <title>The improved chromosome-level genome for the pearl oyster Pinctada fucata martensii using PacBio sequencing and Hi-C.</title>
        <authorList>
            <person name="Zheng Z."/>
        </authorList>
    </citation>
    <scope>NUCLEOTIDE SEQUENCE</scope>
    <source>
        <strain evidence="7">ZZ-2019</strain>
        <tissue evidence="7">Adductor muscle</tissue>
    </source>
</reference>
<evidence type="ECO:0000259" key="6">
    <source>
        <dbReference type="SMART" id="SM00244"/>
    </source>
</evidence>
<dbReference type="InterPro" id="IPR043202">
    <property type="entry name" value="Band-7_stomatin-like"/>
</dbReference>
<evidence type="ECO:0000256" key="4">
    <source>
        <dbReference type="SAM" id="MobiDB-lite"/>
    </source>
</evidence>